<sequence>MDIGERPENLINNYSINLRTIGTSLHSIITNSTRFNLLKKTFTFKILHNLSKSKLLMHKIKKLCIKMLRSTISNSVKCSTRLQLSNIKYYNIHIINCKYLERGFSFNEAVLIGGEAHAVDGEGCITPHKLPLILALMLTNSKLCVLRKTTSGGFNSLLSDDGTTLIYPLAADTCIAIAPCQNKYKALGKKSLRNTAIDYKYDNRHCLKLYAKM</sequence>
<gene>
    <name evidence="1" type="ORF">AGLY_012658</name>
</gene>
<evidence type="ECO:0000313" key="2">
    <source>
        <dbReference type="Proteomes" id="UP000475862"/>
    </source>
</evidence>
<reference evidence="1 2" key="1">
    <citation type="submission" date="2019-08" db="EMBL/GenBank/DDBJ databases">
        <title>The genome of the soybean aphid Biotype 1, its phylome, world population structure and adaptation to the North American continent.</title>
        <authorList>
            <person name="Giordano R."/>
            <person name="Donthu R.K."/>
            <person name="Hernandez A.G."/>
            <person name="Wright C.L."/>
            <person name="Zimin A.V."/>
        </authorList>
    </citation>
    <scope>NUCLEOTIDE SEQUENCE [LARGE SCALE GENOMIC DNA]</scope>
    <source>
        <tissue evidence="1">Whole aphids</tissue>
    </source>
</reference>
<evidence type="ECO:0000313" key="1">
    <source>
        <dbReference type="EMBL" id="KAE9528236.1"/>
    </source>
</evidence>
<comment type="caution">
    <text evidence="1">The sequence shown here is derived from an EMBL/GenBank/DDBJ whole genome shotgun (WGS) entry which is preliminary data.</text>
</comment>
<name>A0A6G0T9W2_APHGL</name>
<organism evidence="1 2">
    <name type="scientific">Aphis glycines</name>
    <name type="common">Soybean aphid</name>
    <dbReference type="NCBI Taxonomy" id="307491"/>
    <lineage>
        <taxon>Eukaryota</taxon>
        <taxon>Metazoa</taxon>
        <taxon>Ecdysozoa</taxon>
        <taxon>Arthropoda</taxon>
        <taxon>Hexapoda</taxon>
        <taxon>Insecta</taxon>
        <taxon>Pterygota</taxon>
        <taxon>Neoptera</taxon>
        <taxon>Paraneoptera</taxon>
        <taxon>Hemiptera</taxon>
        <taxon>Sternorrhyncha</taxon>
        <taxon>Aphidomorpha</taxon>
        <taxon>Aphidoidea</taxon>
        <taxon>Aphididae</taxon>
        <taxon>Aphidini</taxon>
        <taxon>Aphis</taxon>
        <taxon>Aphis</taxon>
    </lineage>
</organism>
<keyword evidence="2" id="KW-1185">Reference proteome</keyword>
<dbReference type="EMBL" id="VYZN01000049">
    <property type="protein sequence ID" value="KAE9528236.1"/>
    <property type="molecule type" value="Genomic_DNA"/>
</dbReference>
<accession>A0A6G0T9W2</accession>
<protein>
    <submittedName>
        <fullName evidence="1">Uncharacterized protein</fullName>
    </submittedName>
</protein>
<dbReference type="AlphaFoldDB" id="A0A6G0T9W2"/>
<dbReference type="Proteomes" id="UP000475862">
    <property type="component" value="Unassembled WGS sequence"/>
</dbReference>
<proteinExistence type="predicted"/>